<keyword evidence="2" id="KW-1185">Reference proteome</keyword>
<dbReference type="GeneID" id="66081894"/>
<reference evidence="1" key="1">
    <citation type="journal article" date="2021" name="Genome Biol. Evol.">
        <title>The assembled and annotated genome of the fairy-ring fungus Marasmius oreades.</title>
        <authorList>
            <person name="Hiltunen M."/>
            <person name="Ament-Velasquez S.L."/>
            <person name="Johannesson H."/>
        </authorList>
    </citation>
    <scope>NUCLEOTIDE SEQUENCE</scope>
    <source>
        <strain evidence="1">03SP1</strain>
    </source>
</reference>
<dbReference type="EMBL" id="CM032188">
    <property type="protein sequence ID" value="KAG7088866.1"/>
    <property type="molecule type" value="Genomic_DNA"/>
</dbReference>
<sequence length="149" mass="17509">MRIGGFYIPSDQVISFVYDKSDYPALRRIRKEFPSEPDPKALTEEQHGECLNAMKDYARKHHHLYALPISYPSMEGPIEEFSVIFVTRRTAFSRQAFHALDKKMDSERLEQFVPGEREQKVQKLIEDIYGFNHKFITTYIDDSLYLPLS</sequence>
<accession>A0A9P7RTD7</accession>
<evidence type="ECO:0000313" key="2">
    <source>
        <dbReference type="Proteomes" id="UP001049176"/>
    </source>
</evidence>
<proteinExistence type="predicted"/>
<protein>
    <submittedName>
        <fullName evidence="1">Uncharacterized protein</fullName>
    </submittedName>
</protein>
<evidence type="ECO:0000313" key="1">
    <source>
        <dbReference type="EMBL" id="KAG7088866.1"/>
    </source>
</evidence>
<name>A0A9P7RTD7_9AGAR</name>
<dbReference type="AlphaFoldDB" id="A0A9P7RTD7"/>
<dbReference type="Proteomes" id="UP001049176">
    <property type="component" value="Chromosome 8"/>
</dbReference>
<organism evidence="1 2">
    <name type="scientific">Marasmius oreades</name>
    <name type="common">fairy-ring Marasmius</name>
    <dbReference type="NCBI Taxonomy" id="181124"/>
    <lineage>
        <taxon>Eukaryota</taxon>
        <taxon>Fungi</taxon>
        <taxon>Dikarya</taxon>
        <taxon>Basidiomycota</taxon>
        <taxon>Agaricomycotina</taxon>
        <taxon>Agaricomycetes</taxon>
        <taxon>Agaricomycetidae</taxon>
        <taxon>Agaricales</taxon>
        <taxon>Marasmiineae</taxon>
        <taxon>Marasmiaceae</taxon>
        <taxon>Marasmius</taxon>
    </lineage>
</organism>
<comment type="caution">
    <text evidence="1">The sequence shown here is derived from an EMBL/GenBank/DDBJ whole genome shotgun (WGS) entry which is preliminary data.</text>
</comment>
<gene>
    <name evidence="1" type="ORF">E1B28_012819</name>
</gene>
<dbReference type="RefSeq" id="XP_043005337.1">
    <property type="nucleotide sequence ID" value="XM_043157967.1"/>
</dbReference>